<evidence type="ECO:0000256" key="1">
    <source>
        <dbReference type="SAM" id="SignalP"/>
    </source>
</evidence>
<keyword evidence="4" id="KW-1185">Reference proteome</keyword>
<dbReference type="Gene3D" id="2.30.180.10">
    <property type="entry name" value="FAS1 domain"/>
    <property type="match status" value="1"/>
</dbReference>
<evidence type="ECO:0000313" key="4">
    <source>
        <dbReference type="Proteomes" id="UP001165648"/>
    </source>
</evidence>
<gene>
    <name evidence="3" type="ORF">NQF64_07900</name>
</gene>
<dbReference type="InterPro" id="IPR036378">
    <property type="entry name" value="FAS1_dom_sf"/>
</dbReference>
<name>A0ABT3W8C8_9PROT</name>
<protein>
    <recommendedName>
        <fullName evidence="2">FAS1 domain-containing protein</fullName>
    </recommendedName>
</protein>
<dbReference type="RefSeq" id="WP_266107004.1">
    <property type="nucleotide sequence ID" value="NZ_JANIDW010000003.1"/>
</dbReference>
<dbReference type="Proteomes" id="UP001165648">
    <property type="component" value="Unassembled WGS sequence"/>
</dbReference>
<feature type="domain" description="FAS1" evidence="2">
    <location>
        <begin position="81"/>
        <end position="228"/>
    </location>
</feature>
<dbReference type="InterPro" id="IPR000782">
    <property type="entry name" value="FAS1_domain"/>
</dbReference>
<dbReference type="EMBL" id="JANIDW010000003">
    <property type="protein sequence ID" value="MCX5615166.1"/>
    <property type="molecule type" value="Genomic_DNA"/>
</dbReference>
<dbReference type="PROSITE" id="PS50213">
    <property type="entry name" value="FAS1"/>
    <property type="match status" value="1"/>
</dbReference>
<evidence type="ECO:0000313" key="3">
    <source>
        <dbReference type="EMBL" id="MCX5615166.1"/>
    </source>
</evidence>
<feature type="signal peptide" evidence="1">
    <location>
        <begin position="1"/>
        <end position="23"/>
    </location>
</feature>
<keyword evidence="1" id="KW-0732">Signal</keyword>
<reference evidence="3 4" key="1">
    <citation type="submission" date="2022-07" db="EMBL/GenBank/DDBJ databases">
        <title>Bombella genomes.</title>
        <authorList>
            <person name="Harer L."/>
            <person name="Styblova S."/>
            <person name="Ehrmann M."/>
        </authorList>
    </citation>
    <scope>NUCLEOTIDE SEQUENCE [LARGE SCALE GENOMIC DNA]</scope>
    <source>
        <strain evidence="3 4">TMW 2.2558</strain>
    </source>
</reference>
<comment type="caution">
    <text evidence="3">The sequence shown here is derived from an EMBL/GenBank/DDBJ whole genome shotgun (WGS) entry which is preliminary data.</text>
</comment>
<feature type="chain" id="PRO_5046271280" description="FAS1 domain-containing protein" evidence="1">
    <location>
        <begin position="24"/>
        <end position="231"/>
    </location>
</feature>
<sequence length="231" mass="25647">MRRILRCKTPLLIGSFVALCAVAGCSDKPDRQDPLDVSASTHGTFLPEAESIHERYKPAGPDEPPNPASAYHVPPVMSYEDRPLSDNIASAIELADYAVVTQRAGYWQYLEGEDNYTVLAIPNKPFEAYYRVQVAPLAEGPRHTYVRELIGQTIIKGSWDVKKIRRRAARSQDGTVRVKTLSGPDYDLLFKPLPDGRIQVIGRNGSAMLKGSEYKQANGMLLVIDSVLPHR</sequence>
<evidence type="ECO:0000259" key="2">
    <source>
        <dbReference type="PROSITE" id="PS50213"/>
    </source>
</evidence>
<dbReference type="SUPFAM" id="SSF82153">
    <property type="entry name" value="FAS1 domain"/>
    <property type="match status" value="1"/>
</dbReference>
<accession>A0ABT3W8C8</accession>
<organism evidence="3 4">
    <name type="scientific">Bombella saccharophila</name>
    <dbReference type="NCBI Taxonomy" id="2967338"/>
    <lineage>
        <taxon>Bacteria</taxon>
        <taxon>Pseudomonadati</taxon>
        <taxon>Pseudomonadota</taxon>
        <taxon>Alphaproteobacteria</taxon>
        <taxon>Acetobacterales</taxon>
        <taxon>Acetobacteraceae</taxon>
        <taxon>Bombella</taxon>
    </lineage>
</organism>
<dbReference type="PROSITE" id="PS51257">
    <property type="entry name" value="PROKAR_LIPOPROTEIN"/>
    <property type="match status" value="1"/>
</dbReference>
<proteinExistence type="predicted"/>